<dbReference type="Pfam" id="PF18942">
    <property type="entry name" value="DUF5689"/>
    <property type="match status" value="1"/>
</dbReference>
<feature type="signal peptide" evidence="1">
    <location>
        <begin position="1"/>
        <end position="21"/>
    </location>
</feature>
<comment type="caution">
    <text evidence="3">The sequence shown here is derived from an EMBL/GenBank/DDBJ whole genome shotgun (WGS) entry which is preliminary data.</text>
</comment>
<dbReference type="PROSITE" id="PS51257">
    <property type="entry name" value="PROKAR_LIPOPROTEIN"/>
    <property type="match status" value="1"/>
</dbReference>
<accession>A0ABS3M423</accession>
<dbReference type="RefSeq" id="WP_107582204.1">
    <property type="nucleotide sequence ID" value="NZ_JAERMS010000007.1"/>
</dbReference>
<sequence length="279" mass="30671">MKTIKYIMLALACGFFMQSCMNDGFDEVSGNVRGNAAIKETNVMTIAQLKEKYAGTLKEQYGYTQITDDIQLKAYVTGNDIEGNLFSQIALEDGTGAMIIAISEGGIFGYLPVGTEILVNLKDLYIGNYGYQPQIGTLYESAKGEVSVSRMARMRWDQHFNYTGKTVDVVPTEFDQTKLKDESYLAANCGKLMTLKGVTFADGGQKVYANKADIVNNNSCERALKGISSYNLVVRTSTYADFAADQLPTGKVNITGIFTRYGNKWQVIIRQASDVTAAQ</sequence>
<dbReference type="EMBL" id="JAERMS010000007">
    <property type="protein sequence ID" value="MBO1362922.1"/>
    <property type="molecule type" value="Genomic_DNA"/>
</dbReference>
<evidence type="ECO:0000313" key="3">
    <source>
        <dbReference type="EMBL" id="MBO1362922.1"/>
    </source>
</evidence>
<reference evidence="3 4" key="1">
    <citation type="submission" date="2021-01" db="EMBL/GenBank/DDBJ databases">
        <title>Prevotella A2931 sp. nov.</title>
        <authorList>
            <person name="Buhl M."/>
            <person name="Oberhettinger P."/>
        </authorList>
    </citation>
    <scope>NUCLEOTIDE SEQUENCE [LARGE SCALE GENOMIC DNA]</scope>
    <source>
        <strain evidence="3 4">A2931</strain>
    </source>
</reference>
<evidence type="ECO:0000256" key="1">
    <source>
        <dbReference type="SAM" id="SignalP"/>
    </source>
</evidence>
<evidence type="ECO:0000259" key="2">
    <source>
        <dbReference type="Pfam" id="PF18942"/>
    </source>
</evidence>
<proteinExistence type="predicted"/>
<keyword evidence="1" id="KW-0732">Signal</keyword>
<gene>
    <name evidence="3" type="ORF">JHU38_03875</name>
</gene>
<evidence type="ECO:0000313" key="4">
    <source>
        <dbReference type="Proteomes" id="UP000664265"/>
    </source>
</evidence>
<feature type="chain" id="PRO_5046385458" description="DUF5689 domain-containing protein" evidence="1">
    <location>
        <begin position="22"/>
        <end position="279"/>
    </location>
</feature>
<organism evidence="3 4">
    <name type="scientific">Prevotella illustrans</name>
    <dbReference type="NCBI Taxonomy" id="2800387"/>
    <lineage>
        <taxon>Bacteria</taxon>
        <taxon>Pseudomonadati</taxon>
        <taxon>Bacteroidota</taxon>
        <taxon>Bacteroidia</taxon>
        <taxon>Bacteroidales</taxon>
        <taxon>Prevotellaceae</taxon>
        <taxon>Prevotella</taxon>
    </lineage>
</organism>
<feature type="domain" description="DUF5689" evidence="2">
    <location>
        <begin position="41"/>
        <end position="275"/>
    </location>
</feature>
<keyword evidence="4" id="KW-1185">Reference proteome</keyword>
<protein>
    <recommendedName>
        <fullName evidence="2">DUF5689 domain-containing protein</fullName>
    </recommendedName>
</protein>
<dbReference type="Proteomes" id="UP000664265">
    <property type="component" value="Unassembled WGS sequence"/>
</dbReference>
<dbReference type="InterPro" id="IPR043744">
    <property type="entry name" value="DUF5689"/>
</dbReference>
<name>A0ABS3M423_9BACT</name>